<sequence length="138" mass="15664">MRLHQPGLVKHHGGPEVKSDEQPVAEKRLGELEARRRYETCCHIDQRSLDHPVTRLAAEYGWRLDSEYAGPGRCIYTGPNGQEIAAFLTFDGEAAAETAVYYALPFPPDAQWIDVNDLPLVDQMKHLRDYFANTPEVR</sequence>
<dbReference type="EMBL" id="CP097321">
    <property type="protein sequence ID" value="UQX13448.1"/>
    <property type="molecule type" value="Genomic_DNA"/>
</dbReference>
<dbReference type="Proteomes" id="UP001056610">
    <property type="component" value="Plasmid unnamed"/>
</dbReference>
<keyword evidence="2" id="KW-0614">Plasmid</keyword>
<reference evidence="2" key="1">
    <citation type="submission" date="2022-05" db="EMBL/GenBank/DDBJ databases">
        <title>A methanotrophic Mycobacterium dominates a cave microbial ecosystem.</title>
        <authorList>
            <person name="Van Spanning R.J.M."/>
            <person name="Guan Q."/>
            <person name="Melkonian C."/>
            <person name="Gallant J."/>
            <person name="Polerecky L."/>
            <person name="Flot J.-F."/>
            <person name="Brandt B.W."/>
            <person name="Braster M."/>
            <person name="Iturbe Espinoza P."/>
            <person name="Aerts J."/>
            <person name="Meima-Franke M."/>
            <person name="Piersma S.R."/>
            <person name="Bunduc C."/>
            <person name="Ummels R."/>
            <person name="Pain A."/>
            <person name="Fleming E.J."/>
            <person name="van der Wel N."/>
            <person name="Gherman V.D."/>
            <person name="Sarbu S.M."/>
            <person name="Bodelier P.L.E."/>
            <person name="Bitter W."/>
        </authorList>
    </citation>
    <scope>NUCLEOTIDE SEQUENCE</scope>
    <source>
        <strain evidence="2">Sulfur Cave</strain>
        <plasmid evidence="2">unnamed</plasmid>
    </source>
</reference>
<keyword evidence="3" id="KW-1185">Reference proteome</keyword>
<protein>
    <recommendedName>
        <fullName evidence="4">DUF899 domain-containing protein</fullName>
    </recommendedName>
</protein>
<name>A0ABY4QSX1_9MYCO</name>
<evidence type="ECO:0008006" key="4">
    <source>
        <dbReference type="Google" id="ProtNLM"/>
    </source>
</evidence>
<evidence type="ECO:0000313" key="2">
    <source>
        <dbReference type="EMBL" id="UQX13448.1"/>
    </source>
</evidence>
<geneLocation type="plasmid" evidence="2 3">
    <name>unnamed</name>
</geneLocation>
<gene>
    <name evidence="2" type="ORF">M5I08_24900</name>
</gene>
<organism evidence="2 3">
    <name type="scientific">Candidatus Mycobacterium methanotrophicum</name>
    <dbReference type="NCBI Taxonomy" id="2943498"/>
    <lineage>
        <taxon>Bacteria</taxon>
        <taxon>Bacillati</taxon>
        <taxon>Actinomycetota</taxon>
        <taxon>Actinomycetes</taxon>
        <taxon>Mycobacteriales</taxon>
        <taxon>Mycobacteriaceae</taxon>
        <taxon>Mycobacterium</taxon>
    </lineage>
</organism>
<feature type="compositionally biased region" description="Basic and acidic residues" evidence="1">
    <location>
        <begin position="13"/>
        <end position="23"/>
    </location>
</feature>
<evidence type="ECO:0000256" key="1">
    <source>
        <dbReference type="SAM" id="MobiDB-lite"/>
    </source>
</evidence>
<evidence type="ECO:0000313" key="3">
    <source>
        <dbReference type="Proteomes" id="UP001056610"/>
    </source>
</evidence>
<dbReference type="RefSeq" id="WP_219070629.1">
    <property type="nucleotide sequence ID" value="NZ_CAJUXY010000101.1"/>
</dbReference>
<proteinExistence type="predicted"/>
<feature type="region of interest" description="Disordered" evidence="1">
    <location>
        <begin position="1"/>
        <end position="23"/>
    </location>
</feature>
<accession>A0ABY4QSX1</accession>